<dbReference type="Pfam" id="PF00069">
    <property type="entry name" value="Pkinase"/>
    <property type="match status" value="1"/>
</dbReference>
<feature type="compositionally biased region" description="Low complexity" evidence="1">
    <location>
        <begin position="402"/>
        <end position="417"/>
    </location>
</feature>
<evidence type="ECO:0000256" key="2">
    <source>
        <dbReference type="SAM" id="Phobius"/>
    </source>
</evidence>
<feature type="compositionally biased region" description="Low complexity" evidence="1">
    <location>
        <begin position="117"/>
        <end position="127"/>
    </location>
</feature>
<reference evidence="4 5" key="1">
    <citation type="submission" date="2022-10" db="EMBL/GenBank/DDBJ databases">
        <title>Draft genome sequence of Streptomyces sp. YSPA8.</title>
        <authorList>
            <person name="Moriuchi R."/>
            <person name="Dohra H."/>
            <person name="Yamamura H."/>
            <person name="Kodani S."/>
        </authorList>
    </citation>
    <scope>NUCLEOTIDE SEQUENCE [LARGE SCALE GENOMIC DNA]</scope>
    <source>
        <strain evidence="4 5">YSPA8</strain>
    </source>
</reference>
<dbReference type="InterPro" id="IPR045269">
    <property type="entry name" value="Atg1-like"/>
</dbReference>
<evidence type="ECO:0000259" key="3">
    <source>
        <dbReference type="PROSITE" id="PS50011"/>
    </source>
</evidence>
<comment type="caution">
    <text evidence="4">The sequence shown here is derived from an EMBL/GenBank/DDBJ whole genome shotgun (WGS) entry which is preliminary data.</text>
</comment>
<dbReference type="SUPFAM" id="SSF56112">
    <property type="entry name" value="Protein kinase-like (PK-like)"/>
    <property type="match status" value="1"/>
</dbReference>
<feature type="compositionally biased region" description="Basic and acidic residues" evidence="1">
    <location>
        <begin position="100"/>
        <end position="116"/>
    </location>
</feature>
<feature type="compositionally biased region" description="Basic and acidic residues" evidence="1">
    <location>
        <begin position="130"/>
        <end position="140"/>
    </location>
</feature>
<feature type="region of interest" description="Disordered" evidence="1">
    <location>
        <begin position="402"/>
        <end position="421"/>
    </location>
</feature>
<feature type="transmembrane region" description="Helical" evidence="2">
    <location>
        <begin position="836"/>
        <end position="854"/>
    </location>
</feature>
<evidence type="ECO:0000313" key="5">
    <source>
        <dbReference type="Proteomes" id="UP001291653"/>
    </source>
</evidence>
<dbReference type="InterPro" id="IPR008266">
    <property type="entry name" value="Tyr_kinase_AS"/>
</dbReference>
<name>A0ABQ5P228_9ACTN</name>
<dbReference type="PROSITE" id="PS50011">
    <property type="entry name" value="PROTEIN_KINASE_DOM"/>
    <property type="match status" value="1"/>
</dbReference>
<dbReference type="GO" id="GO:0016301">
    <property type="term" value="F:kinase activity"/>
    <property type="evidence" value="ECO:0007669"/>
    <property type="project" value="UniProtKB-KW"/>
</dbReference>
<keyword evidence="2" id="KW-0812">Transmembrane</keyword>
<accession>A0ABQ5P228</accession>
<dbReference type="SMART" id="SM00220">
    <property type="entry name" value="S_TKc"/>
    <property type="match status" value="1"/>
</dbReference>
<gene>
    <name evidence="4" type="ORF">SYYSPA8_19800</name>
</gene>
<feature type="transmembrane region" description="Helical" evidence="2">
    <location>
        <begin position="755"/>
        <end position="777"/>
    </location>
</feature>
<evidence type="ECO:0000313" key="4">
    <source>
        <dbReference type="EMBL" id="GLF96579.1"/>
    </source>
</evidence>
<feature type="transmembrane region" description="Helical" evidence="2">
    <location>
        <begin position="721"/>
        <end position="743"/>
    </location>
</feature>
<dbReference type="RefSeq" id="WP_323448610.1">
    <property type="nucleotide sequence ID" value="NZ_BSBI01000008.1"/>
</dbReference>
<feature type="domain" description="Protein kinase" evidence="3">
    <location>
        <begin position="110"/>
        <end position="398"/>
    </location>
</feature>
<dbReference type="EMBL" id="BSBI01000008">
    <property type="protein sequence ID" value="GLF96579.1"/>
    <property type="molecule type" value="Genomic_DNA"/>
</dbReference>
<keyword evidence="2" id="KW-0472">Membrane</keyword>
<dbReference type="PANTHER" id="PTHR24348">
    <property type="entry name" value="SERINE/THREONINE-PROTEIN KINASE UNC-51-RELATED"/>
    <property type="match status" value="1"/>
</dbReference>
<protein>
    <submittedName>
        <fullName evidence="4">Protein kinase</fullName>
    </submittedName>
</protein>
<feature type="region of interest" description="Disordered" evidence="1">
    <location>
        <begin position="1"/>
        <end position="140"/>
    </location>
</feature>
<dbReference type="Proteomes" id="UP001291653">
    <property type="component" value="Unassembled WGS sequence"/>
</dbReference>
<proteinExistence type="predicted"/>
<evidence type="ECO:0000256" key="1">
    <source>
        <dbReference type="SAM" id="MobiDB-lite"/>
    </source>
</evidence>
<keyword evidence="5" id="KW-1185">Reference proteome</keyword>
<dbReference type="Gene3D" id="1.10.510.10">
    <property type="entry name" value="Transferase(Phosphotransferase) domain 1"/>
    <property type="match status" value="1"/>
</dbReference>
<organism evidence="4 5">
    <name type="scientific">Streptomyces yaizuensis</name>
    <dbReference type="NCBI Taxonomy" id="2989713"/>
    <lineage>
        <taxon>Bacteria</taxon>
        <taxon>Bacillati</taxon>
        <taxon>Actinomycetota</taxon>
        <taxon>Actinomycetes</taxon>
        <taxon>Kitasatosporales</taxon>
        <taxon>Streptomycetaceae</taxon>
        <taxon>Streptomyces</taxon>
    </lineage>
</organism>
<keyword evidence="4" id="KW-0808">Transferase</keyword>
<keyword evidence="4" id="KW-0418">Kinase</keyword>
<dbReference type="InterPro" id="IPR011009">
    <property type="entry name" value="Kinase-like_dom_sf"/>
</dbReference>
<dbReference type="PROSITE" id="PS00109">
    <property type="entry name" value="PROTEIN_KINASE_TYR"/>
    <property type="match status" value="1"/>
</dbReference>
<sequence length="891" mass="97663">MTQPPPFTGDEPSEDEPDEPVVQIRTSTPVPPTDMEPADMEPAGTPPTDVETTGAPLTDVETTGAPLTDVETTGAPLTDVETTGAPPTDVEASSGGAGRTEGRSAEGRSAEGRSAEGRSAGGRSVRGPRPRGDTGRLPRSLRDRFRLLSVVRRPQEPHRAAVFRVEDADGGVHVLKWYAHGHAPEPEVWQRLRHPHPRLARLTETDPAGADGHPYDLSPSYGETDLATYLRDNAGPRPTAFVTALVRQLHEALTALHTLGIVHRDLSPANVVLGRIDGTDPELTLVDFGFSAYAPEGRTARGRPWVGTQKYLSPQALAYRQLIHPAADWWALGMIAAETAGGRHPIRYSSAEYIQEEIASRPPDLSHVAEWRLRTLCQGLLTRDPDHRWGSAEVARWLAGEAPPVAPEGPVTTAPPAESTDPADLLDIRPYAFLGQEHTRPRLLALSFSENWGAAARALRRRRAREEFTGWLRQFEGVPGRDDGELRALLALLEREPGPATLVRLITWLGPRLDASYRGVPLDRHGLRELLRAARLGDESALSVVTDLREHTLLPLLDDRPGGDGLKQLGQDWLAALSNWEREATALFDEYPSLGRADTGARRICAMTDTRRVALLELVESPQVHWDRLVERAERTLSGLYRPVPWYARLVRGRDVTGRIPVPDLVRLHLADTLAGLAELESAAARDRAEQDRLIGLATRQARHEEAMAARWLRREDMLPTLGWAVAGAAMLTLPWLFLVGLSDLLGRPDEQAVLTAWLLAVPAAAATLAVEVWTAYRIGPPGYHPDRSVAGLVIDRSLPFARFVRQPGARFPLRGLLVLVPVLLLWLTIAYAPWLWPLLTVAAVLAWSVRRLYAWHQYTADLRAGIRATGDGDGTDSVGNGRHARNGGRA</sequence>
<keyword evidence="2" id="KW-1133">Transmembrane helix</keyword>
<dbReference type="InterPro" id="IPR000719">
    <property type="entry name" value="Prot_kinase_dom"/>
</dbReference>